<keyword evidence="4" id="KW-1185">Reference proteome</keyword>
<feature type="transmembrane region" description="Helical" evidence="1">
    <location>
        <begin position="339"/>
        <end position="359"/>
    </location>
</feature>
<name>A0ABV2SBL8_9GAMM</name>
<sequence>MNKRLSAIVLLLVIWTAPTQAQVIIEGSLKTLDGQQSGLTLDVVPRQVIRMDWQLGSDSWFTSPPLMPDWQVDGAVILSSSEEQGNFSRRSGRTTFSGVNRYYWLVPEQPGNLTIAPHDVWLTRAHDTEARLHQTPVLNVRVKLPESASNSSVNNNTSFFPADDVSLSQSLSSIEGLKVGDQVVREVSVSARGTLGSLIPGLDALPESVSVQGYQASAEVTNHTEPRGRLTGGLRKEIWVYRFDESGTLTLPGVELQWWDLQNKQFKTVSLPSVTVEVASSVAGGEELRLRQSRFLFDPMFIAIISLLLVSAVCWYFRKTVARRFHHFVALFKSTLVSHPFWVSCLLLLTAVFGSSLSLQNGYLHWQRCNSLYLHDWPLPNSASLANRHRPARVCVLVRLMTVLQIQRWKHRQSRYLPDLND</sequence>
<comment type="caution">
    <text evidence="3">The sequence shown here is derived from an EMBL/GenBank/DDBJ whole genome shotgun (WGS) entry which is preliminary data.</text>
</comment>
<protein>
    <recommendedName>
        <fullName evidence="5">Protein BatD</fullName>
    </recommendedName>
</protein>
<feature type="transmembrane region" description="Helical" evidence="1">
    <location>
        <begin position="300"/>
        <end position="318"/>
    </location>
</feature>
<dbReference type="Proteomes" id="UP001549366">
    <property type="component" value="Unassembled WGS sequence"/>
</dbReference>
<feature type="chain" id="PRO_5045453962" description="Protein BatD" evidence="2">
    <location>
        <begin position="22"/>
        <end position="422"/>
    </location>
</feature>
<proteinExistence type="predicted"/>
<dbReference type="PANTHER" id="PTHR40940">
    <property type="entry name" value="PROTEIN BATD-RELATED"/>
    <property type="match status" value="1"/>
</dbReference>
<gene>
    <name evidence="3" type="ORF">V5J35_000346</name>
</gene>
<feature type="signal peptide" evidence="2">
    <location>
        <begin position="1"/>
        <end position="21"/>
    </location>
</feature>
<evidence type="ECO:0000256" key="2">
    <source>
        <dbReference type="SAM" id="SignalP"/>
    </source>
</evidence>
<dbReference type="InterPro" id="IPR025738">
    <property type="entry name" value="BatD"/>
</dbReference>
<evidence type="ECO:0000256" key="1">
    <source>
        <dbReference type="SAM" id="Phobius"/>
    </source>
</evidence>
<accession>A0ABV2SBL8</accession>
<dbReference type="RefSeq" id="WP_354009607.1">
    <property type="nucleotide sequence ID" value="NZ_JBEWTA010000001.1"/>
</dbReference>
<keyword evidence="1" id="KW-0472">Membrane</keyword>
<organism evidence="3 4">
    <name type="scientific">Endozoicomonas lisbonensis</name>
    <dbReference type="NCBI Taxonomy" id="3120522"/>
    <lineage>
        <taxon>Bacteria</taxon>
        <taxon>Pseudomonadati</taxon>
        <taxon>Pseudomonadota</taxon>
        <taxon>Gammaproteobacteria</taxon>
        <taxon>Oceanospirillales</taxon>
        <taxon>Endozoicomonadaceae</taxon>
        <taxon>Endozoicomonas</taxon>
    </lineage>
</organism>
<keyword evidence="2" id="KW-0732">Signal</keyword>
<dbReference type="PANTHER" id="PTHR40940:SF1">
    <property type="entry name" value="PROTEIN BATD"/>
    <property type="match status" value="1"/>
</dbReference>
<keyword evidence="1" id="KW-1133">Transmembrane helix</keyword>
<reference evidence="3 4" key="1">
    <citation type="submission" date="2024-06" db="EMBL/GenBank/DDBJ databases">
        <title>Genomic Encyclopedia of Type Strains, Phase V (KMG-V): Genome sequencing to study the core and pangenomes of soil and plant-associated prokaryotes.</title>
        <authorList>
            <person name="Whitman W."/>
        </authorList>
    </citation>
    <scope>NUCLEOTIDE SEQUENCE [LARGE SCALE GENOMIC DNA]</scope>
    <source>
        <strain evidence="3 4">NE40</strain>
    </source>
</reference>
<keyword evidence="1" id="KW-0812">Transmembrane</keyword>
<evidence type="ECO:0000313" key="4">
    <source>
        <dbReference type="Proteomes" id="UP001549366"/>
    </source>
</evidence>
<dbReference type="EMBL" id="JBEWTB010000002">
    <property type="protein sequence ID" value="MET4755154.1"/>
    <property type="molecule type" value="Genomic_DNA"/>
</dbReference>
<evidence type="ECO:0000313" key="3">
    <source>
        <dbReference type="EMBL" id="MET4755154.1"/>
    </source>
</evidence>
<evidence type="ECO:0008006" key="5">
    <source>
        <dbReference type="Google" id="ProtNLM"/>
    </source>
</evidence>